<dbReference type="PANTHER" id="PTHR24107:SF2">
    <property type="entry name" value="NLR FAMILY CARD DOMAIN CONTAINING 3"/>
    <property type="match status" value="1"/>
</dbReference>
<dbReference type="InterPro" id="IPR032675">
    <property type="entry name" value="LRR_dom_sf"/>
</dbReference>
<proteinExistence type="predicted"/>
<evidence type="ECO:0000313" key="5">
    <source>
        <dbReference type="Proteomes" id="UP000001951"/>
    </source>
</evidence>
<dbReference type="eggNOG" id="COG4886">
    <property type="taxonomic scope" value="Bacteria"/>
</dbReference>
<name>Q1RHQ4_RICBR</name>
<evidence type="ECO:0000256" key="3">
    <source>
        <dbReference type="ARBA" id="ARBA00023212"/>
    </source>
</evidence>
<dbReference type="SMART" id="SM00368">
    <property type="entry name" value="LRR_RI"/>
    <property type="match status" value="6"/>
</dbReference>
<dbReference type="SUPFAM" id="SSF52047">
    <property type="entry name" value="RNI-like"/>
    <property type="match status" value="1"/>
</dbReference>
<protein>
    <submittedName>
        <fullName evidence="4">Leucine-rich repeat protein</fullName>
    </submittedName>
</protein>
<dbReference type="Pfam" id="PF13516">
    <property type="entry name" value="LRR_6"/>
    <property type="match status" value="4"/>
</dbReference>
<dbReference type="KEGG" id="rbe:RBE_1029"/>
<gene>
    <name evidence="4" type="ordered locus">RBE_1029</name>
</gene>
<dbReference type="InterPro" id="IPR001611">
    <property type="entry name" value="Leu-rich_rpt"/>
</dbReference>
<accession>Q1RHQ4</accession>
<keyword evidence="2" id="KW-0963">Cytoplasm</keyword>
<comment type="subcellular location">
    <subcellularLocation>
        <location evidence="1">Cytoplasm</location>
        <location evidence="1">Cytoskeleton</location>
    </subcellularLocation>
</comment>
<dbReference type="InterPro" id="IPR052410">
    <property type="entry name" value="DRC5"/>
</dbReference>
<sequence length="472" mass="54414">MKELIELLEKKGLKEKADSLKNGSTKLNIIGNKVGTWGAKEIIYIFKFDNLTKLNITYSEIGKRWLILIFSLLKFHDSLRVLNLSDNIIKNEKVIVEKTWLPMIFNGLKFNISLTKLNISNNLIGQEETRVIFDALKFHNSLTALDISNNLMGKERAISNAFFLKSNTSLTELNIASNKIGKEWTTVIFDALKFNKSLRVLNLSNNTLEREKTIIVTKWITAIFYALKSNNSLTTLDISNNLIGREEAIVIFNALKFNKSLTELNISYNLIEKEWIEAAFNALKFNNSLRVLNLSNNKIGEKEIVITDTLKSGSPLNELDITNNSLQYFTKIEEKIQYNNIQYNEQLTRFILFLKKAFPDKNEQINTIRNDSYDIFKIASAIKFYKKVPKKLLKECLQEQKIDNFKFTIEAMNNFKKAYPFFIAGICIKMEIIVSVDYSIIIPNDITFHIASYLEKEKWGIDVEVLGKSIYP</sequence>
<organism evidence="4 5">
    <name type="scientific">Rickettsia bellii (strain RML369-C)</name>
    <dbReference type="NCBI Taxonomy" id="336407"/>
    <lineage>
        <taxon>Bacteria</taxon>
        <taxon>Pseudomonadati</taxon>
        <taxon>Pseudomonadota</taxon>
        <taxon>Alphaproteobacteria</taxon>
        <taxon>Rickettsiales</taxon>
        <taxon>Rickettsiaceae</taxon>
        <taxon>Rickettsieae</taxon>
        <taxon>Rickettsia</taxon>
        <taxon>belli group</taxon>
    </lineage>
</organism>
<keyword evidence="3" id="KW-0206">Cytoskeleton</keyword>
<dbReference type="AlphaFoldDB" id="Q1RHQ4"/>
<dbReference type="Gene3D" id="3.80.10.10">
    <property type="entry name" value="Ribonuclease Inhibitor"/>
    <property type="match status" value="3"/>
</dbReference>
<dbReference type="EMBL" id="CP000087">
    <property type="protein sequence ID" value="ABE05110.1"/>
    <property type="molecule type" value="Genomic_DNA"/>
</dbReference>
<evidence type="ECO:0000313" key="4">
    <source>
        <dbReference type="EMBL" id="ABE05110.1"/>
    </source>
</evidence>
<dbReference type="PANTHER" id="PTHR24107">
    <property type="entry name" value="YNEIN REGULATORY COMPLEX SUBUNIT 5"/>
    <property type="match status" value="1"/>
</dbReference>
<evidence type="ECO:0000256" key="2">
    <source>
        <dbReference type="ARBA" id="ARBA00022490"/>
    </source>
</evidence>
<dbReference type="HOGENOM" id="CLU_045975_0_0_5"/>
<dbReference type="Proteomes" id="UP000001951">
    <property type="component" value="Chromosome"/>
</dbReference>
<dbReference type="GO" id="GO:0005856">
    <property type="term" value="C:cytoskeleton"/>
    <property type="evidence" value="ECO:0007669"/>
    <property type="project" value="UniProtKB-SubCell"/>
</dbReference>
<evidence type="ECO:0000256" key="1">
    <source>
        <dbReference type="ARBA" id="ARBA00004245"/>
    </source>
</evidence>
<dbReference type="RefSeq" id="WP_011477688.1">
    <property type="nucleotide sequence ID" value="NC_007940.1"/>
</dbReference>
<reference evidence="4 5" key="1">
    <citation type="journal article" date="2006" name="PLoS Genet.">
        <title>Genome sequence of Rickettsia bellii illuminates the role of amoebae in gene exchanges between intracellular pathogens.</title>
        <authorList>
            <person name="Ogata H."/>
            <person name="La Scola B."/>
            <person name="Audic S."/>
            <person name="Renesto P."/>
            <person name="Blanc G."/>
            <person name="Robert C."/>
            <person name="Fournier P.-E."/>
            <person name="Claverie J.-M."/>
            <person name="Raoult D."/>
        </authorList>
    </citation>
    <scope>NUCLEOTIDE SEQUENCE [LARGE SCALE GENOMIC DNA]</scope>
    <source>
        <strain evidence="4 5">RML369-C</strain>
    </source>
</reference>